<evidence type="ECO:0000256" key="3">
    <source>
        <dbReference type="PROSITE-ProRule" id="PRU00339"/>
    </source>
</evidence>
<dbReference type="Gene3D" id="1.25.40.10">
    <property type="entry name" value="Tetratricopeptide repeat domain"/>
    <property type="match status" value="2"/>
</dbReference>
<evidence type="ECO:0000313" key="6">
    <source>
        <dbReference type="Proteomes" id="UP001476950"/>
    </source>
</evidence>
<keyword evidence="4" id="KW-0175">Coiled coil</keyword>
<dbReference type="Proteomes" id="UP001476950">
    <property type="component" value="Unassembled WGS sequence"/>
</dbReference>
<feature type="repeat" description="TPR" evidence="3">
    <location>
        <begin position="714"/>
        <end position="747"/>
    </location>
</feature>
<gene>
    <name evidence="5" type="ORF">NDI38_09145</name>
</gene>
<dbReference type="PROSITE" id="PS50005">
    <property type="entry name" value="TPR"/>
    <property type="match status" value="3"/>
</dbReference>
<name>A0ABV0KHU0_9CYAN</name>
<feature type="repeat" description="TPR" evidence="3">
    <location>
        <begin position="646"/>
        <end position="679"/>
    </location>
</feature>
<evidence type="ECO:0000256" key="2">
    <source>
        <dbReference type="ARBA" id="ARBA00022803"/>
    </source>
</evidence>
<dbReference type="EMBL" id="JAMPLM010000006">
    <property type="protein sequence ID" value="MEP1058603.1"/>
    <property type="molecule type" value="Genomic_DNA"/>
</dbReference>
<dbReference type="PANTHER" id="PTHR44858:SF1">
    <property type="entry name" value="UDP-N-ACETYLGLUCOSAMINE--PEPTIDE N-ACETYLGLUCOSAMINYLTRANSFERASE SPINDLY-RELATED"/>
    <property type="match status" value="1"/>
</dbReference>
<proteinExistence type="predicted"/>
<feature type="coiled-coil region" evidence="4">
    <location>
        <begin position="162"/>
        <end position="189"/>
    </location>
</feature>
<keyword evidence="2 3" id="KW-0802">TPR repeat</keyword>
<dbReference type="PANTHER" id="PTHR44858">
    <property type="entry name" value="TETRATRICOPEPTIDE REPEAT PROTEIN 6"/>
    <property type="match status" value="1"/>
</dbReference>
<evidence type="ECO:0000256" key="1">
    <source>
        <dbReference type="ARBA" id="ARBA00022737"/>
    </source>
</evidence>
<evidence type="ECO:0000313" key="5">
    <source>
        <dbReference type="EMBL" id="MEP1058603.1"/>
    </source>
</evidence>
<dbReference type="Pfam" id="PF13432">
    <property type="entry name" value="TPR_16"/>
    <property type="match status" value="1"/>
</dbReference>
<dbReference type="SMART" id="SM00028">
    <property type="entry name" value="TPR"/>
    <property type="match status" value="5"/>
</dbReference>
<protein>
    <submittedName>
        <fullName evidence="5">Tetratricopeptide repeat protein</fullName>
    </submittedName>
</protein>
<dbReference type="SUPFAM" id="SSF48452">
    <property type="entry name" value="TPR-like"/>
    <property type="match status" value="1"/>
</dbReference>
<organism evidence="5 6">
    <name type="scientific">Stenomitos frigidus AS-A4</name>
    <dbReference type="NCBI Taxonomy" id="2933935"/>
    <lineage>
        <taxon>Bacteria</taxon>
        <taxon>Bacillati</taxon>
        <taxon>Cyanobacteriota</taxon>
        <taxon>Cyanophyceae</taxon>
        <taxon>Leptolyngbyales</taxon>
        <taxon>Leptolyngbyaceae</taxon>
        <taxon>Stenomitos</taxon>
    </lineage>
</organism>
<evidence type="ECO:0000256" key="4">
    <source>
        <dbReference type="SAM" id="Coils"/>
    </source>
</evidence>
<sequence>MKNRNWLNLSEYALLVGAGIGSLASVASQQILFTAAPVSALLLVNLVNRRRLEEATLAHTDTSVRQIDQKLSEDLSALRQQIQVLPNFLDLASLRKSVLHETAAGAAGLAQDLTQIKRELAKPEWRLLAQEVQQLQADYTNLADSVNQVTAYLGRLCTIDRADDLDSALTQLKTELSQLRGNLQTLGEEQRNNNPRVMQDQINHINRRLNNLPTPFDASALKQDVDSLVKMLGEVVSRRELARLKTQIEQISQQQEVLDQTVTPVKMATTILKKQLDTITAKLNMNEHGFGSILETGLLQPDPSIVEGLKATVGALEHRLNQLPIATDLTHLRTDMQSLVANQMGQLQQQLSGVQQFTQTLEHQQKTLRDWVNRLPQVLDSSALESQVKYLSARVEWAESNAVDVEAQVDAAVKTHLEDIVQQLQPNEPPAYELVFDVKGHQQHGQATGYSRALLEQALDNAQARLIVVYPYPNAQTLDEALIQKFRDFLDRNGCLDFGWGHLGNMSEGHTSRSLDRRRALEPTQKGFLHTMLNQLTQLKRQYPTQFRFKVLGTDEHFLVCDRSYALLGAQSVATASAVFPQAAVGLRTIDADVIQGLVDRFDDPVLDANDVIAYFNRASTRYDLGDRQGAIADYTEVLRIAPRDDVAYNNRGLARYDKNDRYGAMADFEQAVQHNPENFIAYCNRGFIRSELGDKMGAIEDYTFALQAYPDFATAYFYRGLARTRLQNKLGAIQDYTEVIRLNPQDAIAYFYRGLARVKIGHRLDAIEDLRQAAELFSEQGDTANYQQTLSTIKKLHKTLAITTSSQPLVASEV</sequence>
<comment type="caution">
    <text evidence="5">The sequence shown here is derived from an EMBL/GenBank/DDBJ whole genome shotgun (WGS) entry which is preliminary data.</text>
</comment>
<dbReference type="InterPro" id="IPR019734">
    <property type="entry name" value="TPR_rpt"/>
</dbReference>
<feature type="repeat" description="TPR" evidence="3">
    <location>
        <begin position="612"/>
        <end position="645"/>
    </location>
</feature>
<accession>A0ABV0KHU0</accession>
<keyword evidence="1" id="KW-0677">Repeat</keyword>
<dbReference type="Pfam" id="PF13181">
    <property type="entry name" value="TPR_8"/>
    <property type="match status" value="1"/>
</dbReference>
<dbReference type="InterPro" id="IPR011990">
    <property type="entry name" value="TPR-like_helical_dom_sf"/>
</dbReference>
<dbReference type="InterPro" id="IPR050498">
    <property type="entry name" value="Ycf3"/>
</dbReference>
<dbReference type="RefSeq" id="WP_190447257.1">
    <property type="nucleotide sequence ID" value="NZ_JAMPLM010000006.1"/>
</dbReference>
<keyword evidence="6" id="KW-1185">Reference proteome</keyword>
<reference evidence="5 6" key="1">
    <citation type="submission" date="2022-04" db="EMBL/GenBank/DDBJ databases">
        <title>Positive selection, recombination, and allopatry shape intraspecific diversity of widespread and dominant cyanobacteria.</title>
        <authorList>
            <person name="Wei J."/>
            <person name="Shu W."/>
            <person name="Hu C."/>
        </authorList>
    </citation>
    <scope>NUCLEOTIDE SEQUENCE [LARGE SCALE GENOMIC DNA]</scope>
    <source>
        <strain evidence="5 6">AS-A4</strain>
    </source>
</reference>